<feature type="transmembrane region" description="Helical" evidence="2">
    <location>
        <begin position="768"/>
        <end position="787"/>
    </location>
</feature>
<evidence type="ECO:0000313" key="4">
    <source>
        <dbReference type="Proteomes" id="UP001189429"/>
    </source>
</evidence>
<accession>A0ABN9QJ50</accession>
<dbReference type="Proteomes" id="UP001189429">
    <property type="component" value="Unassembled WGS sequence"/>
</dbReference>
<comment type="caution">
    <text evidence="3">The sequence shown here is derived from an EMBL/GenBank/DDBJ whole genome shotgun (WGS) entry which is preliminary data.</text>
</comment>
<keyword evidence="4" id="KW-1185">Reference proteome</keyword>
<dbReference type="InterPro" id="IPR018247">
    <property type="entry name" value="EF_Hand_1_Ca_BS"/>
</dbReference>
<evidence type="ECO:0000313" key="3">
    <source>
        <dbReference type="EMBL" id="CAK0805116.1"/>
    </source>
</evidence>
<name>A0ABN9QJ50_9DINO</name>
<evidence type="ECO:0000256" key="1">
    <source>
        <dbReference type="ARBA" id="ARBA00022837"/>
    </source>
</evidence>
<dbReference type="Gene3D" id="1.10.238.10">
    <property type="entry name" value="EF-hand"/>
    <property type="match status" value="1"/>
</dbReference>
<sequence length="812" mass="90780">MVQKMIFDQIMAQLSTSGGDNKLGMVWETYNLFDMNEDSFVNISEMEAVAELYSISQLQGSTASSLVLKYDENGDGQLCQGEFWNMVDDSQVDMSVLLRTYADKLSTIAGNIGSAYMRCEVSEQVVNYLKLVCAKNMTKVGWVSNALTNKSLPTAFTADILVELADQKFDENVYTTTDTSLTVITEMISLEPEYVMECFRMVQGADFWDEEGWDSYYQPTWVGYLVDWFVLAFESLGITDIDITDYIYDNFTDAAVYHRTKDELVNSEDSTATIPSNLMSLSDEEARSLPKRARYIRSYAQFVQLIRGNAQSLLQVRDSSNLSMQSMSLSELARQTTKHTLKRHKATSHRRQKRAAIMERYSSGGASRLKHRLLGGVAASSSTTDPTLDQTVNSGVPAHPETLLFAAYLESNASGTADRLQSMCFQWSQESSSTLNSFANKVSVMADGIVTVVELMYDYATEEGIATIEEQMANFTESAATDMIEGIMEYINDKLESIVEQADDQALDSLSLLDAGMASHIRSVNKAHRTARRTSKEKVKVQLSTTWTSLVTLLDAIQLQIPGVVTDMTSARTEVSSVASNLISIFTTFEDVGPDILTTISTLYKELWIFYWVLWMVLTTSTLFYGLWACGWFGGPKSTDEALEYQPPRTFRERCWVCCDSCMSCCRSCHDSHIVFWSVILIVQVIVLILFIVSILLCFLAGVQAFLSAGCTEIYMLTDNTVCTGILTGIQDFLSSFWATSSIDINDACESTELLTCSLISDDLTQSMYTTTIGSMLAALITFQLLIESAMMHERARFTLMYKDEVRQIRGT</sequence>
<organism evidence="3 4">
    <name type="scientific">Prorocentrum cordatum</name>
    <dbReference type="NCBI Taxonomy" id="2364126"/>
    <lineage>
        <taxon>Eukaryota</taxon>
        <taxon>Sar</taxon>
        <taxon>Alveolata</taxon>
        <taxon>Dinophyceae</taxon>
        <taxon>Prorocentrales</taxon>
        <taxon>Prorocentraceae</taxon>
        <taxon>Prorocentrum</taxon>
    </lineage>
</organism>
<proteinExistence type="predicted"/>
<evidence type="ECO:0000256" key="2">
    <source>
        <dbReference type="SAM" id="Phobius"/>
    </source>
</evidence>
<keyword evidence="2" id="KW-1133">Transmembrane helix</keyword>
<dbReference type="SUPFAM" id="SSF47473">
    <property type="entry name" value="EF-hand"/>
    <property type="match status" value="1"/>
</dbReference>
<gene>
    <name evidence="3" type="ORF">PCOR1329_LOCUS11732</name>
</gene>
<evidence type="ECO:0008006" key="5">
    <source>
        <dbReference type="Google" id="ProtNLM"/>
    </source>
</evidence>
<keyword evidence="2" id="KW-0472">Membrane</keyword>
<dbReference type="PROSITE" id="PS00018">
    <property type="entry name" value="EF_HAND_1"/>
    <property type="match status" value="1"/>
</dbReference>
<feature type="transmembrane region" description="Helical" evidence="2">
    <location>
        <begin position="674"/>
        <end position="707"/>
    </location>
</feature>
<dbReference type="InterPro" id="IPR011992">
    <property type="entry name" value="EF-hand-dom_pair"/>
</dbReference>
<keyword evidence="1" id="KW-0106">Calcium</keyword>
<keyword evidence="2" id="KW-0812">Transmembrane</keyword>
<reference evidence="3" key="1">
    <citation type="submission" date="2023-10" db="EMBL/GenBank/DDBJ databases">
        <authorList>
            <person name="Chen Y."/>
            <person name="Shah S."/>
            <person name="Dougan E. K."/>
            <person name="Thang M."/>
            <person name="Chan C."/>
        </authorList>
    </citation>
    <scope>NUCLEOTIDE SEQUENCE [LARGE SCALE GENOMIC DNA]</scope>
</reference>
<protein>
    <recommendedName>
        <fullName evidence="5">Calmodulin</fullName>
    </recommendedName>
</protein>
<feature type="transmembrane region" description="Helical" evidence="2">
    <location>
        <begin position="608"/>
        <end position="628"/>
    </location>
</feature>
<dbReference type="EMBL" id="CAUYUJ010003385">
    <property type="protein sequence ID" value="CAK0805116.1"/>
    <property type="molecule type" value="Genomic_DNA"/>
</dbReference>